<gene>
    <name evidence="1" type="ORF">FSB_LOCUS3894</name>
</gene>
<organism evidence="1">
    <name type="scientific">Fagus sylvatica</name>
    <name type="common">Beechnut</name>
    <dbReference type="NCBI Taxonomy" id="28930"/>
    <lineage>
        <taxon>Eukaryota</taxon>
        <taxon>Viridiplantae</taxon>
        <taxon>Streptophyta</taxon>
        <taxon>Embryophyta</taxon>
        <taxon>Tracheophyta</taxon>
        <taxon>Spermatophyta</taxon>
        <taxon>Magnoliopsida</taxon>
        <taxon>eudicotyledons</taxon>
        <taxon>Gunneridae</taxon>
        <taxon>Pentapetalae</taxon>
        <taxon>rosids</taxon>
        <taxon>fabids</taxon>
        <taxon>Fagales</taxon>
        <taxon>Fagaceae</taxon>
        <taxon>Fagus</taxon>
    </lineage>
</organism>
<dbReference type="AlphaFoldDB" id="A0A2N9EMG0"/>
<dbReference type="EMBL" id="OIVN01000193">
    <property type="protein sequence ID" value="SPC76012.1"/>
    <property type="molecule type" value="Genomic_DNA"/>
</dbReference>
<dbReference type="SUPFAM" id="SSF52047">
    <property type="entry name" value="RNI-like"/>
    <property type="match status" value="1"/>
</dbReference>
<dbReference type="SMART" id="SM00368">
    <property type="entry name" value="LRR_RI"/>
    <property type="match status" value="5"/>
</dbReference>
<accession>A0A2N9EMG0</accession>
<evidence type="ECO:0000313" key="1">
    <source>
        <dbReference type="EMBL" id="SPC76012.1"/>
    </source>
</evidence>
<sequence length="478" mass="52150">MGPGSWKGFSSSISLFSSARPPSDMSQGWVQKPLIKLYIDSCNELSEAPNMKLLKKLYNKRMEVSDDEVIVSECELQDLSITPLLNALHAHKTFAMLDLSHNLLGNRTIEKLQQVFASGQNYGGLTLDLHCNRFGPTALFQICECPVLFARLEVLNISGNRLTDACGSYLSTILKKCKAKQASCCSLCQLVQTSCLSELMLQGSSIGTDGAMQLTESLFNGIQDFVKLDLSYCGLTSKYTLGFNNDMADSILELNLAGNPILREGANALSSLLLNPRCCLKVLILNKCQLGHAGVLHIIQALSVNDSLQKLHLADNVDLGKHYSLQYDMTGKGWAEFLSESSPKVHVTKEVDTGEHGLCAVNNECNQLEVADSEDASIRVEAAASGIDDSCASSCQRNALSPYCQFIQELSTAIHMAKNLCLLDLSNNGLSTKAAETVYTAWLSLRASSAERHIEDQTIHLFVKGNKCCSVKPCCKKN</sequence>
<dbReference type="GO" id="GO:0005634">
    <property type="term" value="C:nucleus"/>
    <property type="evidence" value="ECO:0007669"/>
    <property type="project" value="InterPro"/>
</dbReference>
<dbReference type="PANTHER" id="PTHR47684">
    <property type="entry name" value="PROTEIN TONSOKU"/>
    <property type="match status" value="1"/>
</dbReference>
<dbReference type="GO" id="GO:0009933">
    <property type="term" value="P:meristem structural organization"/>
    <property type="evidence" value="ECO:0007669"/>
    <property type="project" value="InterPro"/>
</dbReference>
<dbReference type="GO" id="GO:0072423">
    <property type="term" value="P:response to DNA damage checkpoint signaling"/>
    <property type="evidence" value="ECO:0007669"/>
    <property type="project" value="InterPro"/>
</dbReference>
<proteinExistence type="predicted"/>
<dbReference type="GO" id="GO:0040029">
    <property type="term" value="P:epigenetic regulation of gene expression"/>
    <property type="evidence" value="ECO:0007669"/>
    <property type="project" value="InterPro"/>
</dbReference>
<reference evidence="1" key="1">
    <citation type="submission" date="2018-02" db="EMBL/GenBank/DDBJ databases">
        <authorList>
            <person name="Cohen D.B."/>
            <person name="Kent A.D."/>
        </authorList>
    </citation>
    <scope>NUCLEOTIDE SEQUENCE</scope>
</reference>
<name>A0A2N9EMG0_FAGSY</name>
<dbReference type="InterPro" id="IPR044227">
    <property type="entry name" value="TONSOKU"/>
</dbReference>
<dbReference type="PANTHER" id="PTHR47684:SF1">
    <property type="entry name" value="PROTEIN TONSOKU"/>
    <property type="match status" value="1"/>
</dbReference>
<dbReference type="Gene3D" id="3.80.10.10">
    <property type="entry name" value="Ribonuclease Inhibitor"/>
    <property type="match status" value="1"/>
</dbReference>
<dbReference type="InterPro" id="IPR032675">
    <property type="entry name" value="LRR_dom_sf"/>
</dbReference>
<protein>
    <submittedName>
        <fullName evidence="1">Uncharacterized protein</fullName>
    </submittedName>
</protein>